<dbReference type="EMBL" id="FWYD01000043">
    <property type="protein sequence ID" value="SMD12835.1"/>
    <property type="molecule type" value="Genomic_DNA"/>
</dbReference>
<dbReference type="OrthoDB" id="7932821at2"/>
<feature type="signal peptide" evidence="1">
    <location>
        <begin position="1"/>
        <end position="19"/>
    </location>
</feature>
<evidence type="ECO:0000313" key="3">
    <source>
        <dbReference type="Proteomes" id="UP000192330"/>
    </source>
</evidence>
<evidence type="ECO:0000256" key="1">
    <source>
        <dbReference type="SAM" id="SignalP"/>
    </source>
</evidence>
<accession>A0A1W2ET71</accession>
<keyword evidence="3" id="KW-1185">Reference proteome</keyword>
<evidence type="ECO:0000313" key="2">
    <source>
        <dbReference type="EMBL" id="SMD12835.1"/>
    </source>
</evidence>
<gene>
    <name evidence="2" type="ORF">SAMN06295998_1433</name>
</gene>
<sequence>MLKYYLAAFFFFLATLASAQDAEKDAFFSLSNTERQRLQSSLEAAGLYRSEIDGLWGPATNSALTVVAERLSEVGIYYDLQTEQSAKALYTFLLSEPGYYFLVPEGAECDGCDSVLAEATGADTGAEAGVFVPVSSNAFGSVKLEEVTYFTGRTGICRADLGSFSDGSDVLEVSAWRRYDGWGFDILSDRNIAPPLLPPDPFQGDVLLMNGTFERNGERWISSFVNGNTNFMDQLENQAAIQLSASQGNSSILIKIPNLPQVISDFRQCAQIEERQHWQKFCLETIPSNMRDPDFTPQCVSYWR</sequence>
<keyword evidence="1" id="KW-0732">Signal</keyword>
<dbReference type="STRING" id="1387277.SAMN06295998_1433"/>
<organism evidence="2 3">
    <name type="scientific">Primorskyibacter flagellatus</name>
    <dbReference type="NCBI Taxonomy" id="1387277"/>
    <lineage>
        <taxon>Bacteria</taxon>
        <taxon>Pseudomonadati</taxon>
        <taxon>Pseudomonadota</taxon>
        <taxon>Alphaproteobacteria</taxon>
        <taxon>Rhodobacterales</taxon>
        <taxon>Roseobacteraceae</taxon>
        <taxon>Primorskyibacter</taxon>
    </lineage>
</organism>
<dbReference type="AlphaFoldDB" id="A0A1W2ET71"/>
<name>A0A1W2ET71_9RHOB</name>
<protein>
    <recommendedName>
        <fullName evidence="4">Peptidoglycan binding-like domain-containing protein</fullName>
    </recommendedName>
</protein>
<reference evidence="2 3" key="1">
    <citation type="submission" date="2017-04" db="EMBL/GenBank/DDBJ databases">
        <authorList>
            <person name="Afonso C.L."/>
            <person name="Miller P.J."/>
            <person name="Scott M.A."/>
            <person name="Spackman E."/>
            <person name="Goraichik I."/>
            <person name="Dimitrov K.M."/>
            <person name="Suarez D.L."/>
            <person name="Swayne D.E."/>
        </authorList>
    </citation>
    <scope>NUCLEOTIDE SEQUENCE [LARGE SCALE GENOMIC DNA]</scope>
    <source>
        <strain evidence="2 3">CGMCC 1.12644</strain>
    </source>
</reference>
<dbReference type="Proteomes" id="UP000192330">
    <property type="component" value="Unassembled WGS sequence"/>
</dbReference>
<feature type="chain" id="PRO_5013094243" description="Peptidoglycan binding-like domain-containing protein" evidence="1">
    <location>
        <begin position="20"/>
        <end position="304"/>
    </location>
</feature>
<proteinExistence type="predicted"/>
<dbReference type="RefSeq" id="WP_143514698.1">
    <property type="nucleotide sequence ID" value="NZ_FWYD01000043.1"/>
</dbReference>
<evidence type="ECO:0008006" key="4">
    <source>
        <dbReference type="Google" id="ProtNLM"/>
    </source>
</evidence>